<dbReference type="FunFam" id="3.90.640.10:FF:000039">
    <property type="entry name" value="Hsp70 family chaperone Lhs1/Orp150"/>
    <property type="match status" value="1"/>
</dbReference>
<dbReference type="GO" id="GO:0034663">
    <property type="term" value="C:endoplasmic reticulum chaperone complex"/>
    <property type="evidence" value="ECO:0007669"/>
    <property type="project" value="TreeGrafter"/>
</dbReference>
<dbReference type="EMBL" id="AZGZ01000034">
    <property type="protein sequence ID" value="KZZ87417.1"/>
    <property type="molecule type" value="Genomic_DNA"/>
</dbReference>
<dbReference type="GO" id="GO:0140662">
    <property type="term" value="F:ATP-dependent protein folding chaperone"/>
    <property type="evidence" value="ECO:0007669"/>
    <property type="project" value="InterPro"/>
</dbReference>
<dbReference type="SUPFAM" id="SSF53067">
    <property type="entry name" value="Actin-like ATPase domain"/>
    <property type="match status" value="2"/>
</dbReference>
<dbReference type="AlphaFoldDB" id="A0A167VEL2"/>
<dbReference type="Proteomes" id="UP000242877">
    <property type="component" value="Unassembled WGS sequence"/>
</dbReference>
<dbReference type="InterPro" id="IPR029048">
    <property type="entry name" value="HSP70_C_sf"/>
</dbReference>
<dbReference type="InterPro" id="IPR043129">
    <property type="entry name" value="ATPase_NBD"/>
</dbReference>
<dbReference type="Gene3D" id="3.30.30.30">
    <property type="match status" value="1"/>
</dbReference>
<dbReference type="Gene3D" id="1.20.1270.10">
    <property type="match status" value="1"/>
</dbReference>
<feature type="compositionally biased region" description="Low complexity" evidence="4">
    <location>
        <begin position="630"/>
        <end position="660"/>
    </location>
</feature>
<dbReference type="GO" id="GO:0030968">
    <property type="term" value="P:endoplasmic reticulum unfolded protein response"/>
    <property type="evidence" value="ECO:0007669"/>
    <property type="project" value="TreeGrafter"/>
</dbReference>
<name>A0A167VEL2_9EURO</name>
<dbReference type="InterPro" id="IPR013126">
    <property type="entry name" value="Hsp_70_fam"/>
</dbReference>
<feature type="chain" id="PRO_5007893430" evidence="5">
    <location>
        <begin position="34"/>
        <end position="986"/>
    </location>
</feature>
<keyword evidence="3" id="KW-0143">Chaperone</keyword>
<dbReference type="Gene3D" id="3.30.420.40">
    <property type="match status" value="2"/>
</dbReference>
<feature type="compositionally biased region" description="Basic and acidic residues" evidence="4">
    <location>
        <begin position="878"/>
        <end position="889"/>
    </location>
</feature>
<dbReference type="Gene3D" id="3.90.640.10">
    <property type="entry name" value="Actin, Chain A, domain 4"/>
    <property type="match status" value="1"/>
</dbReference>
<feature type="compositionally biased region" description="Low complexity" evidence="4">
    <location>
        <begin position="828"/>
        <end position="839"/>
    </location>
</feature>
<dbReference type="GO" id="GO:0005524">
    <property type="term" value="F:ATP binding"/>
    <property type="evidence" value="ECO:0007669"/>
    <property type="project" value="UniProtKB-KW"/>
</dbReference>
<dbReference type="OrthoDB" id="10262720at2759"/>
<keyword evidence="2" id="KW-0067">ATP-binding</keyword>
<keyword evidence="5" id="KW-0732">Signal</keyword>
<dbReference type="PANTHER" id="PTHR45639">
    <property type="entry name" value="HSC70CB, ISOFORM G-RELATED"/>
    <property type="match status" value="1"/>
</dbReference>
<keyword evidence="7" id="KW-1185">Reference proteome</keyword>
<comment type="caution">
    <text evidence="6">The sequence shown here is derived from an EMBL/GenBank/DDBJ whole genome shotgun (WGS) entry which is preliminary data.</text>
</comment>
<dbReference type="SUPFAM" id="SSF100934">
    <property type="entry name" value="Heat shock protein 70kD (HSP70), C-terminal subdomain"/>
    <property type="match status" value="1"/>
</dbReference>
<dbReference type="PANTHER" id="PTHR45639:SF3">
    <property type="entry name" value="HYPOXIA UP-REGULATED PROTEIN 1"/>
    <property type="match status" value="1"/>
</dbReference>
<evidence type="ECO:0000313" key="7">
    <source>
        <dbReference type="Proteomes" id="UP000242877"/>
    </source>
</evidence>
<organism evidence="6 7">
    <name type="scientific">Ascosphaera apis ARSEF 7405</name>
    <dbReference type="NCBI Taxonomy" id="392613"/>
    <lineage>
        <taxon>Eukaryota</taxon>
        <taxon>Fungi</taxon>
        <taxon>Dikarya</taxon>
        <taxon>Ascomycota</taxon>
        <taxon>Pezizomycotina</taxon>
        <taxon>Eurotiomycetes</taxon>
        <taxon>Eurotiomycetidae</taxon>
        <taxon>Onygenales</taxon>
        <taxon>Ascosphaeraceae</taxon>
        <taxon>Ascosphaera</taxon>
    </lineage>
</organism>
<feature type="region of interest" description="Disordered" evidence="4">
    <location>
        <begin position="823"/>
        <end position="986"/>
    </location>
</feature>
<evidence type="ECO:0000256" key="1">
    <source>
        <dbReference type="ARBA" id="ARBA00022741"/>
    </source>
</evidence>
<dbReference type="PRINTS" id="PR00301">
    <property type="entry name" value="HEATSHOCK70"/>
</dbReference>
<feature type="compositionally biased region" description="Basic and acidic residues" evidence="4">
    <location>
        <begin position="969"/>
        <end position="986"/>
    </location>
</feature>
<gene>
    <name evidence="6" type="ORF">AAP_05650</name>
</gene>
<feature type="compositionally biased region" description="Basic and acidic residues" evidence="4">
    <location>
        <begin position="899"/>
        <end position="909"/>
    </location>
</feature>
<reference evidence="6 7" key="1">
    <citation type="journal article" date="2016" name="Genome Biol. Evol.">
        <title>Divergent and convergent evolution of fungal pathogenicity.</title>
        <authorList>
            <person name="Shang Y."/>
            <person name="Xiao G."/>
            <person name="Zheng P."/>
            <person name="Cen K."/>
            <person name="Zhan S."/>
            <person name="Wang C."/>
        </authorList>
    </citation>
    <scope>NUCLEOTIDE SEQUENCE [LARGE SCALE GENOMIC DNA]</scope>
    <source>
        <strain evidence="6 7">ARSEF 7405</strain>
    </source>
</reference>
<feature type="signal peptide" evidence="5">
    <location>
        <begin position="1"/>
        <end position="33"/>
    </location>
</feature>
<proteinExistence type="predicted"/>
<dbReference type="CDD" id="cd10230">
    <property type="entry name" value="ASKHA_NBD_HSP70_HYOU1"/>
    <property type="match status" value="1"/>
</dbReference>
<evidence type="ECO:0000256" key="3">
    <source>
        <dbReference type="ARBA" id="ARBA00023186"/>
    </source>
</evidence>
<feature type="region of interest" description="Disordered" evidence="4">
    <location>
        <begin position="619"/>
        <end position="660"/>
    </location>
</feature>
<evidence type="ECO:0000313" key="6">
    <source>
        <dbReference type="EMBL" id="KZZ87417.1"/>
    </source>
</evidence>
<sequence length="986" mass="106915">MSPPGRRRGQGGVLSILFTFLAILSIFPGFVAAVSTSGVIGLDIGTEYIKAVLVQPGIPLEIVLTKDSKRKESASVAFRPSRDKSAVFPERFYGGDALALAPRFPDDVYSNLKTLLGVPFESGVQGPDTYEKNLVEMYAARYPSMKLEGIAGRGTVGFKSDRIGGKDGETPFMVEELLAMQLKQIKANAEALGGTDTQISDAVITFPSFYTAEEKRSLQLAADLAGLNVLSFMSDGLAVGLNYATSRSFPSVSDGQEPEYHVVFDMGAGSTTASILKFQSRKVKDVGKFNKTVQEIYVAGSGWDKTLGGDALNKLIVDDIIAKFITSGKAPASVTEESIRKHGRTMARLWKESERLRQILSANSDTSASFETLANEDVNFRYKITRAEFEKLAAGHIERVAKPMNDALNAAGLTFENIESIILHGGASRTPFVQKALEAACKKPSLLRTNVNADEAAVFGAAFKGAELSPAFRVKEIRTYDTPSFTAGMKWQVGDHERHQNLFTPTSKIGAEKQVVVKNQDDFTFSLFQQFNQNGQLVDVPLDTVQTLNLTKSIATLKDNFGCDASNITTKFSVRLRPVDGLPEVIGGSVSCEVLEKKNVLDGVKGLFGLGKKSEQVPLEDVPEESITLEDASTASTQTASDASSSTSTATEPPSSSAAAMKTRTEVIPLAITVTQLNPTPIPSAELLRVTNRLSAFDASDFARVKREETFNTLESSIYRSRDLLTDDEFARYISPADLKTLSKRVEEASEWIEGDGADASTDALQEKLDGLRRLINPALRRKSEAKGRDDALSQLKAELSNTASMVKLFDAQIEIYESMVAEKGDSSKTATPTPSASTISFGKDGDLSDEADSMTASTTPSSEEVETETPLPPNPVDTKDRDALKSVYDEVSTWLETNTEKQAKKADSEDPAFTVTELRSKTLQLQREMKRVMGKLGTASRESDKGKKSNKKSKGKTSSSSSNSTAEKNAKESKKAEEKVTKDEL</sequence>
<dbReference type="VEuPathDB" id="FungiDB:AAP_05650"/>
<keyword evidence="1" id="KW-0547">Nucleotide-binding</keyword>
<evidence type="ECO:0000256" key="2">
    <source>
        <dbReference type="ARBA" id="ARBA00022840"/>
    </source>
</evidence>
<protein>
    <submittedName>
        <fullName evidence="6">Oxygen regulated protein</fullName>
    </submittedName>
</protein>
<accession>A0A167VEL2</accession>
<evidence type="ECO:0000256" key="4">
    <source>
        <dbReference type="SAM" id="MobiDB-lite"/>
    </source>
</evidence>
<dbReference type="FunFam" id="3.30.420.40:FF:000171">
    <property type="entry name" value="Heat shock 70 kDa protein 4"/>
    <property type="match status" value="1"/>
</dbReference>
<dbReference type="Pfam" id="PF00012">
    <property type="entry name" value="HSP70"/>
    <property type="match status" value="1"/>
</dbReference>
<evidence type="ECO:0000256" key="5">
    <source>
        <dbReference type="SAM" id="SignalP"/>
    </source>
</evidence>
<feature type="compositionally biased region" description="Low complexity" evidence="4">
    <location>
        <begin position="957"/>
        <end position="968"/>
    </location>
</feature>